<sequence length="477" mass="50649">MSGFLKGDTFIEVASALARADLTDAVSFDGALESVKRYVRAKIKKGKGKEVAGPGGKLEQLEVKYAHLGFQDVFYLTRLQLSLPPSALTLPRPTSPTRKQLVKARYPLSPEYQISIEDPRASMSDASSVITSSTSVRRVVSRGRDNSVKGLGRVASTAPTLSTPDLGPLDFTSSPSTLPVRTPAPPSPAVLIPLRDHDARDGLDSRDHFDFIANTHAPVLPPLHLPEPAHPVRNGLAPISSQMRRMASGSSQGSSNSGQRAQRGSGAATGDEGDVKRMLEARIKALQSALTSLEVDQALPIPTSVSMSRPASNSSSIRRDLPAPSSPPKAPLPPLRASSSTTTSPPWAACPPAGTSPRAEPVDSHFGDTLADARPWVVNLQTPLPPSPMSPTNTSPRSTFSSGTMPSSPSLMFDLDPELAMDPFAPSSGAAGVSRYEREAAAYARAREDLRRVKLSLGEGRETPPPRYEAGMHGRAL</sequence>
<feature type="region of interest" description="Disordered" evidence="1">
    <location>
        <begin position="379"/>
        <end position="414"/>
    </location>
</feature>
<evidence type="ECO:0000313" key="3">
    <source>
        <dbReference type="Proteomes" id="UP000279259"/>
    </source>
</evidence>
<feature type="compositionally biased region" description="Polar residues" evidence="1">
    <location>
        <begin position="400"/>
        <end position="410"/>
    </location>
</feature>
<proteinExistence type="predicted"/>
<dbReference type="OrthoDB" id="2565285at2759"/>
<evidence type="ECO:0000313" key="2">
    <source>
        <dbReference type="EMBL" id="RSH92956.1"/>
    </source>
</evidence>
<dbReference type="Proteomes" id="UP000279259">
    <property type="component" value="Unassembled WGS sequence"/>
</dbReference>
<organism evidence="2 3">
    <name type="scientific">Saitozyma podzolica</name>
    <dbReference type="NCBI Taxonomy" id="1890683"/>
    <lineage>
        <taxon>Eukaryota</taxon>
        <taxon>Fungi</taxon>
        <taxon>Dikarya</taxon>
        <taxon>Basidiomycota</taxon>
        <taxon>Agaricomycotina</taxon>
        <taxon>Tremellomycetes</taxon>
        <taxon>Tremellales</taxon>
        <taxon>Trimorphomycetaceae</taxon>
        <taxon>Saitozyma</taxon>
    </lineage>
</organism>
<feature type="compositionally biased region" description="Low complexity" evidence="1">
    <location>
        <begin position="335"/>
        <end position="353"/>
    </location>
</feature>
<dbReference type="EMBL" id="RSCD01000005">
    <property type="protein sequence ID" value="RSH92956.1"/>
    <property type="molecule type" value="Genomic_DNA"/>
</dbReference>
<keyword evidence="3" id="KW-1185">Reference proteome</keyword>
<feature type="region of interest" description="Disordered" evidence="1">
    <location>
        <begin position="242"/>
        <end position="273"/>
    </location>
</feature>
<comment type="caution">
    <text evidence="2">The sequence shown here is derived from an EMBL/GenBank/DDBJ whole genome shotgun (WGS) entry which is preliminary data.</text>
</comment>
<feature type="region of interest" description="Disordered" evidence="1">
    <location>
        <begin position="158"/>
        <end position="189"/>
    </location>
</feature>
<feature type="compositionally biased region" description="Low complexity" evidence="1">
    <location>
        <begin position="390"/>
        <end position="399"/>
    </location>
</feature>
<evidence type="ECO:0000256" key="1">
    <source>
        <dbReference type="SAM" id="MobiDB-lite"/>
    </source>
</evidence>
<gene>
    <name evidence="2" type="ORF">EHS25_008404</name>
</gene>
<feature type="compositionally biased region" description="Low complexity" evidence="1">
    <location>
        <begin position="243"/>
        <end position="266"/>
    </location>
</feature>
<reference evidence="2 3" key="1">
    <citation type="submission" date="2018-11" db="EMBL/GenBank/DDBJ databases">
        <title>Genome sequence of Saitozyma podzolica DSM 27192.</title>
        <authorList>
            <person name="Aliyu H."/>
            <person name="Gorte O."/>
            <person name="Ochsenreither K."/>
        </authorList>
    </citation>
    <scope>NUCLEOTIDE SEQUENCE [LARGE SCALE GENOMIC DNA]</scope>
    <source>
        <strain evidence="2 3">DSM 27192</strain>
    </source>
</reference>
<accession>A0A427YPI6</accession>
<feature type="compositionally biased region" description="Pro residues" evidence="1">
    <location>
        <begin position="324"/>
        <end position="334"/>
    </location>
</feature>
<dbReference type="AlphaFoldDB" id="A0A427YPI6"/>
<name>A0A427YPI6_9TREE</name>
<feature type="region of interest" description="Disordered" evidence="1">
    <location>
        <begin position="455"/>
        <end position="477"/>
    </location>
</feature>
<feature type="compositionally biased region" description="Polar residues" evidence="1">
    <location>
        <begin position="304"/>
        <end position="316"/>
    </location>
</feature>
<protein>
    <submittedName>
        <fullName evidence="2">Uncharacterized protein</fullName>
    </submittedName>
</protein>
<feature type="region of interest" description="Disordered" evidence="1">
    <location>
        <begin position="304"/>
        <end position="367"/>
    </location>
</feature>